<name>A0A5B7J9T0_PORTR</name>
<dbReference type="EMBL" id="VSRR010085499">
    <property type="protein sequence ID" value="MPC90776.1"/>
    <property type="molecule type" value="Genomic_DNA"/>
</dbReference>
<reference evidence="1 2" key="1">
    <citation type="submission" date="2019-05" db="EMBL/GenBank/DDBJ databases">
        <title>Another draft genome of Portunus trituberculatus and its Hox gene families provides insights of decapod evolution.</title>
        <authorList>
            <person name="Jeong J.-H."/>
            <person name="Song I."/>
            <person name="Kim S."/>
            <person name="Choi T."/>
            <person name="Kim D."/>
            <person name="Ryu S."/>
            <person name="Kim W."/>
        </authorList>
    </citation>
    <scope>NUCLEOTIDE SEQUENCE [LARGE SCALE GENOMIC DNA]</scope>
    <source>
        <tissue evidence="1">Muscle</tissue>
    </source>
</reference>
<organism evidence="1 2">
    <name type="scientific">Portunus trituberculatus</name>
    <name type="common">Swimming crab</name>
    <name type="synonym">Neptunus trituberculatus</name>
    <dbReference type="NCBI Taxonomy" id="210409"/>
    <lineage>
        <taxon>Eukaryota</taxon>
        <taxon>Metazoa</taxon>
        <taxon>Ecdysozoa</taxon>
        <taxon>Arthropoda</taxon>
        <taxon>Crustacea</taxon>
        <taxon>Multicrustacea</taxon>
        <taxon>Malacostraca</taxon>
        <taxon>Eumalacostraca</taxon>
        <taxon>Eucarida</taxon>
        <taxon>Decapoda</taxon>
        <taxon>Pleocyemata</taxon>
        <taxon>Brachyura</taxon>
        <taxon>Eubrachyura</taxon>
        <taxon>Portunoidea</taxon>
        <taxon>Portunidae</taxon>
        <taxon>Portuninae</taxon>
        <taxon>Portunus</taxon>
    </lineage>
</organism>
<evidence type="ECO:0000313" key="1">
    <source>
        <dbReference type="EMBL" id="MPC90776.1"/>
    </source>
</evidence>
<accession>A0A5B7J9T0</accession>
<evidence type="ECO:0000313" key="2">
    <source>
        <dbReference type="Proteomes" id="UP000324222"/>
    </source>
</evidence>
<comment type="caution">
    <text evidence="1">The sequence shown here is derived from an EMBL/GenBank/DDBJ whole genome shotgun (WGS) entry which is preliminary data.</text>
</comment>
<keyword evidence="2" id="KW-1185">Reference proteome</keyword>
<sequence length="108" mass="12367">MDASTLEHLQRDRWHRRLNGDAGRADLGFYVLMPLLLEAAAIVKQQMTLVSENLLNRRQRSIYTSIHGRLFKLWEEYEDEEITTAAFLKSCSTIAGLGPTPTSAMHYE</sequence>
<gene>
    <name evidence="1" type="ORF">E2C01_085776</name>
</gene>
<proteinExistence type="predicted"/>
<protein>
    <submittedName>
        <fullName evidence="1">Uncharacterized protein</fullName>
    </submittedName>
</protein>
<dbReference type="Proteomes" id="UP000324222">
    <property type="component" value="Unassembled WGS sequence"/>
</dbReference>
<dbReference type="AlphaFoldDB" id="A0A5B7J9T0"/>